<keyword evidence="1" id="KW-0378">Hydrolase</keyword>
<keyword evidence="1" id="KW-0255">Endonuclease</keyword>
<name>A0ACA8ZUQ1_9GAMM</name>
<sequence>MIIPARWYAGGKGLDAFRESMLNDSHIRKLVDFENSSTVFPGVDIAGGICYFLWDRDNQGLCEITNEYDGKKISSQRALNEFDTFIRHSQPVPIIRKVLKIESAKCCLNKIISSRKPFSLPTNYKPVKKGIKCHFIQKIGLQYANPKDVTDNLKITDKWKLLIPRAPIAGQTDFSKPVGFYYNGNTRIAKPGEICTESWLVACSFRTEEEVLSFKSYLFTKIARFLLLQTVVSQDITRERFVFIPYIEKYDTEFTDEILRKRWNITDEEWDFIDSKIKTIEL</sequence>
<dbReference type="EMBL" id="CAESAP020000319">
    <property type="protein sequence ID" value="CAB5506375.1"/>
    <property type="molecule type" value="Genomic_DNA"/>
</dbReference>
<proteinExistence type="predicted"/>
<dbReference type="Proteomes" id="UP000635628">
    <property type="component" value="Unassembled WGS sequence"/>
</dbReference>
<keyword evidence="2" id="KW-1185">Reference proteome</keyword>
<comment type="caution">
    <text evidence="1">The sequence shown here is derived from an EMBL/GenBank/DDBJ whole genome shotgun (WGS) entry which is preliminary data.</text>
</comment>
<gene>
    <name evidence="1" type="ORF">AZO1586R_2074</name>
</gene>
<evidence type="ECO:0000313" key="2">
    <source>
        <dbReference type="Proteomes" id="UP000635628"/>
    </source>
</evidence>
<accession>A0ACA8ZUQ1</accession>
<protein>
    <submittedName>
        <fullName evidence="1">Type III restriction system endonuclease, putative</fullName>
    </submittedName>
</protein>
<evidence type="ECO:0000313" key="1">
    <source>
        <dbReference type="EMBL" id="CAB5506375.1"/>
    </source>
</evidence>
<organism evidence="1 2">
    <name type="scientific">Bathymodiolus azoricus thioautotrophic gill symbiont</name>
    <dbReference type="NCBI Taxonomy" id="235205"/>
    <lineage>
        <taxon>Bacteria</taxon>
        <taxon>Pseudomonadati</taxon>
        <taxon>Pseudomonadota</taxon>
        <taxon>Gammaproteobacteria</taxon>
        <taxon>sulfur-oxidizing symbionts</taxon>
    </lineage>
</organism>
<reference evidence="1" key="1">
    <citation type="submission" date="2020-05" db="EMBL/GenBank/DDBJ databases">
        <authorList>
            <person name="Petersen J."/>
            <person name="Sayavedra L."/>
        </authorList>
    </citation>
    <scope>NUCLEOTIDE SEQUENCE</scope>
    <source>
        <strain evidence="1">B azoricus SOX Menez Gwen</strain>
    </source>
</reference>
<keyword evidence="1" id="KW-0540">Nuclease</keyword>